<comment type="caution">
    <text evidence="3">The sequence shown here is derived from an EMBL/GenBank/DDBJ whole genome shotgun (WGS) entry which is preliminary data.</text>
</comment>
<feature type="domain" description="Inositolphosphotransferase Aur1/Ipt1" evidence="2">
    <location>
        <begin position="141"/>
        <end position="342"/>
    </location>
</feature>
<keyword evidence="1" id="KW-1133">Transmembrane helix</keyword>
<evidence type="ECO:0000313" key="3">
    <source>
        <dbReference type="EMBL" id="MBB4104790.1"/>
    </source>
</evidence>
<feature type="transmembrane region" description="Helical" evidence="1">
    <location>
        <begin position="205"/>
        <end position="231"/>
    </location>
</feature>
<keyword evidence="1" id="KW-0472">Membrane</keyword>
<evidence type="ECO:0000256" key="1">
    <source>
        <dbReference type="SAM" id="Phobius"/>
    </source>
</evidence>
<evidence type="ECO:0000259" key="2">
    <source>
        <dbReference type="Pfam" id="PF14378"/>
    </source>
</evidence>
<feature type="transmembrane region" description="Helical" evidence="1">
    <location>
        <begin position="303"/>
        <end position="324"/>
    </location>
</feature>
<dbReference type="AlphaFoldDB" id="A0A7W6K3Z4"/>
<feature type="transmembrane region" description="Helical" evidence="1">
    <location>
        <begin position="174"/>
        <end position="193"/>
    </location>
</feature>
<dbReference type="RefSeq" id="WP_183793860.1">
    <property type="nucleotide sequence ID" value="NZ_JACIDU010000014.1"/>
</dbReference>
<feature type="transmembrane region" description="Helical" evidence="1">
    <location>
        <begin position="330"/>
        <end position="348"/>
    </location>
</feature>
<gene>
    <name evidence="3" type="ORF">GGQ66_003369</name>
</gene>
<reference evidence="3 4" key="1">
    <citation type="submission" date="2020-08" db="EMBL/GenBank/DDBJ databases">
        <title>Genomic Encyclopedia of Type Strains, Phase IV (KMG-IV): sequencing the most valuable type-strain genomes for metagenomic binning, comparative biology and taxonomic classification.</title>
        <authorList>
            <person name="Goeker M."/>
        </authorList>
    </citation>
    <scope>NUCLEOTIDE SEQUENCE [LARGE SCALE GENOMIC DNA]</scope>
    <source>
        <strain evidence="3 4">DSM 26385</strain>
    </source>
</reference>
<keyword evidence="1" id="KW-0812">Transmembrane</keyword>
<organism evidence="3 4">
    <name type="scientific">Allorhizobium borbori</name>
    <dbReference type="NCBI Taxonomy" id="485907"/>
    <lineage>
        <taxon>Bacteria</taxon>
        <taxon>Pseudomonadati</taxon>
        <taxon>Pseudomonadota</taxon>
        <taxon>Alphaproteobacteria</taxon>
        <taxon>Hyphomicrobiales</taxon>
        <taxon>Rhizobiaceae</taxon>
        <taxon>Rhizobium/Agrobacterium group</taxon>
        <taxon>Allorhizobium</taxon>
    </lineage>
</organism>
<feature type="transmembrane region" description="Helical" evidence="1">
    <location>
        <begin position="28"/>
        <end position="46"/>
    </location>
</feature>
<proteinExistence type="predicted"/>
<sequence length="371" mass="41328">MSGTIRSGTYFQECIGYCVRRFHGDRSAYAFILAYAAFSVWLLRALGRPDLSTLDNYLMQGFSLFLLVLPVMLVIFETLSIYFRIGFRRPGIYRRVFSPRHVAHALSGTVLLMAMMLFMGSFTSIKNVLPIIGGGFPFDKALADFDRWLHMGNQPFKLLYSVIGSPAVLSFLQWNYTVMWFMLSFGALFFVVVSPRAAAIRARYLGLFMFVWVFCGNLLAGLLLSAGPVYYRHVTGDDERFAALRAFVDSMTGPESPSIYQNYLWNLYENGMSGLGSGISAFPSVHVGLMTLNVLFFGGLSKVHAVIGALYLMIIMASSVLLGWHYAIDGYVSALVVTAAYLFVTQFVPRFSARWGAEALQSLPQVVNAGK</sequence>
<keyword evidence="4" id="KW-1185">Reference proteome</keyword>
<protein>
    <recommendedName>
        <fullName evidence="2">Inositolphosphotransferase Aur1/Ipt1 domain-containing protein</fullName>
    </recommendedName>
</protein>
<evidence type="ECO:0000313" key="4">
    <source>
        <dbReference type="Proteomes" id="UP000584824"/>
    </source>
</evidence>
<feature type="transmembrane region" description="Helical" evidence="1">
    <location>
        <begin position="102"/>
        <end position="122"/>
    </location>
</feature>
<dbReference type="GO" id="GO:0016020">
    <property type="term" value="C:membrane"/>
    <property type="evidence" value="ECO:0007669"/>
    <property type="project" value="UniProtKB-SubCell"/>
</dbReference>
<feature type="transmembrane region" description="Helical" evidence="1">
    <location>
        <begin position="275"/>
        <end position="296"/>
    </location>
</feature>
<name>A0A7W6K3Z4_9HYPH</name>
<accession>A0A7W6K3Z4</accession>
<dbReference type="EMBL" id="JACIDU010000014">
    <property type="protein sequence ID" value="MBB4104790.1"/>
    <property type="molecule type" value="Genomic_DNA"/>
</dbReference>
<dbReference type="Pfam" id="PF14378">
    <property type="entry name" value="PAP2_3"/>
    <property type="match status" value="1"/>
</dbReference>
<dbReference type="InterPro" id="IPR026841">
    <property type="entry name" value="Aur1/Ipt1"/>
</dbReference>
<feature type="transmembrane region" description="Helical" evidence="1">
    <location>
        <begin position="58"/>
        <end position="82"/>
    </location>
</feature>
<dbReference type="Proteomes" id="UP000584824">
    <property type="component" value="Unassembled WGS sequence"/>
</dbReference>